<organism evidence="1 2">
    <name type="scientific">Coniosporium tulheliwenetii</name>
    <dbReference type="NCBI Taxonomy" id="3383036"/>
    <lineage>
        <taxon>Eukaryota</taxon>
        <taxon>Fungi</taxon>
        <taxon>Dikarya</taxon>
        <taxon>Ascomycota</taxon>
        <taxon>Pezizomycotina</taxon>
        <taxon>Dothideomycetes</taxon>
        <taxon>Dothideomycetes incertae sedis</taxon>
        <taxon>Coniosporium</taxon>
    </lineage>
</organism>
<name>A0ACC2Z6J7_9PEZI</name>
<reference evidence="1" key="1">
    <citation type="submission" date="2022-10" db="EMBL/GenBank/DDBJ databases">
        <title>Culturing micro-colonial fungi from biological soil crusts in the Mojave desert and describing Neophaeococcomyces mojavensis, and introducing the new genera and species Taxawa tesnikishii.</title>
        <authorList>
            <person name="Kurbessoian T."/>
            <person name="Stajich J.E."/>
        </authorList>
    </citation>
    <scope>NUCLEOTIDE SEQUENCE</scope>
    <source>
        <strain evidence="1">JES_115</strain>
    </source>
</reference>
<comment type="caution">
    <text evidence="1">The sequence shown here is derived from an EMBL/GenBank/DDBJ whole genome shotgun (WGS) entry which is preliminary data.</text>
</comment>
<protein>
    <submittedName>
        <fullName evidence="1">Uncharacterized protein</fullName>
    </submittedName>
</protein>
<proteinExistence type="predicted"/>
<keyword evidence="2" id="KW-1185">Reference proteome</keyword>
<evidence type="ECO:0000313" key="1">
    <source>
        <dbReference type="EMBL" id="KAJ9642839.1"/>
    </source>
</evidence>
<dbReference type="Proteomes" id="UP001172680">
    <property type="component" value="Unassembled WGS sequence"/>
</dbReference>
<sequence length="429" mass="47802">MSGKRSHAAVDGQKEAWSSQKKQKQSQFSNLRSTKPDFQSPHSPPQRQAHPRTPQKPHDQSNGYNPDMPPPPLPPHAQDPLTLLRSLLDQLTDLNTPLEPQALEHARNLHKTLYHNPRQTTTVAELNARRPPSASYIPIPSTQPPSPAPPPPAPPSRHCRTSISPSASTNYERLEFLGDAYIEIIATRLIYAAFPTLPTGSAAQLRESLVNNATLASFSREYGFGERVKVAGGEREAHKAWIKILADVFEAYVAAVILSRPVDGFSVAEEWLTSLWAPRVREFEAKKVGGGSVDTEPRQRLANMLLFPQMGIKLEYRETRPGKKISANGTQVFSVGCYLTGWGYERFLLGVGEGTKKGVAEAEAARDAFERNGEIIEKAGKMKLEEVRKKKAIETRKEFEAIEAERETGEGYARESWSVGRRERRVSLR</sequence>
<gene>
    <name evidence="1" type="ORF">H2199_004360</name>
</gene>
<accession>A0ACC2Z6J7</accession>
<dbReference type="EMBL" id="JAPDRP010000012">
    <property type="protein sequence ID" value="KAJ9642839.1"/>
    <property type="molecule type" value="Genomic_DNA"/>
</dbReference>
<evidence type="ECO:0000313" key="2">
    <source>
        <dbReference type="Proteomes" id="UP001172680"/>
    </source>
</evidence>